<dbReference type="RefSeq" id="XP_003858453.1">
    <property type="nucleotide sequence ID" value="XM_003858405.1"/>
</dbReference>
<protein>
    <submittedName>
        <fullName evidence="2">Uncharacterized protein</fullName>
    </submittedName>
</protein>
<dbReference type="KEGG" id="ldo:LDBPK_070110"/>
<evidence type="ECO:0000313" key="3">
    <source>
        <dbReference type="Proteomes" id="UP000008980"/>
    </source>
</evidence>
<reference evidence="3" key="2">
    <citation type="submission" date="2011-02" db="EMBL/GenBank/DDBJ databases">
        <title>Whole genome sequencing of Leishmania donovani clinical lines reveals dynamic variation related to drug resistance.</title>
        <authorList>
            <person name="Downing T."/>
            <person name="Imamura H."/>
            <person name="Sanders M."/>
            <person name="Decuypere S."/>
            <person name="Hertz-Fowler C."/>
            <person name="Clark T.G."/>
            <person name="Rijal S."/>
            <person name="Sundar S."/>
            <person name="Quail M.A."/>
            <person name="De Doncker S."/>
            <person name="Maes I."/>
            <person name="Vanaerschot M."/>
            <person name="Stark O."/>
            <person name="Schonian G."/>
            <person name="Dujardin J.C."/>
            <person name="Berriman M."/>
        </authorList>
    </citation>
    <scope>NUCLEOTIDE SEQUENCE [LARGE SCALE GENOMIC DNA]</scope>
    <source>
        <strain evidence="3">BPK282A1</strain>
    </source>
</reference>
<accession>E9B907</accession>
<gene>
    <name evidence="2" type="ORF">LDBPK_070110</name>
</gene>
<reference evidence="2 3" key="1">
    <citation type="journal article" date="2011" name="Genome Res.">
        <title>Whole genome sequencing of multiple Leishmania donovani clinical isolates provides insights into population structure and mechanisms of drug resistance.</title>
        <authorList>
            <person name="Downing T."/>
            <person name="Imamura H."/>
            <person name="Decuypere S."/>
            <person name="Clark T.G."/>
            <person name="Coombs G.H."/>
            <person name="Cotton J.A."/>
            <person name="Hilley J.D."/>
            <person name="de Doncker S."/>
            <person name="Maes I."/>
            <person name="Mottram J.C."/>
            <person name="Quail M.A."/>
            <person name="Rijal S."/>
            <person name="Sanders M."/>
            <person name="Schonian G."/>
            <person name="Stark O."/>
            <person name="Sundar S."/>
            <person name="Vanaerschot M."/>
            <person name="Hertz-Fowler C."/>
            <person name="Dujardin J.C."/>
            <person name="Berriman M."/>
        </authorList>
    </citation>
    <scope>NUCLEOTIDE SEQUENCE [LARGE SCALE GENOMIC DNA]</scope>
    <source>
        <strain evidence="2 3">BPK282A1</strain>
    </source>
</reference>
<name>E9B907_LEIDO</name>
<proteinExistence type="predicted"/>
<dbReference type="EMBL" id="FR799594">
    <property type="protein sequence ID" value="CBZ31730.1"/>
    <property type="molecule type" value="Genomic_DNA"/>
</dbReference>
<dbReference type="Proteomes" id="UP000008980">
    <property type="component" value="Chromosome 7"/>
</dbReference>
<feature type="region of interest" description="Disordered" evidence="1">
    <location>
        <begin position="22"/>
        <end position="53"/>
    </location>
</feature>
<dbReference type="AlphaFoldDB" id="E9B907"/>
<organism evidence="2 3">
    <name type="scientific">Leishmania donovani</name>
    <dbReference type="NCBI Taxonomy" id="5661"/>
    <lineage>
        <taxon>Eukaryota</taxon>
        <taxon>Discoba</taxon>
        <taxon>Euglenozoa</taxon>
        <taxon>Kinetoplastea</taxon>
        <taxon>Metakinetoplastina</taxon>
        <taxon>Trypanosomatida</taxon>
        <taxon>Trypanosomatidae</taxon>
        <taxon>Leishmaniinae</taxon>
        <taxon>Leishmania</taxon>
    </lineage>
</organism>
<dbReference type="VEuPathDB" id="TriTrypDB:LdBPK_070110.1"/>
<evidence type="ECO:0000313" key="2">
    <source>
        <dbReference type="EMBL" id="CBZ31730.1"/>
    </source>
</evidence>
<dbReference type="GeneID" id="13391849"/>
<evidence type="ECO:0000256" key="1">
    <source>
        <dbReference type="SAM" id="MobiDB-lite"/>
    </source>
</evidence>
<sequence length="53" mass="5686">MSVCVCVCVCGTRNLFAGTRRLRRASSPSAYLPKPPLTHPTSEPAPANEKAKD</sequence>